<keyword evidence="2" id="KW-1185">Reference proteome</keyword>
<dbReference type="EMBL" id="JARKIB010000191">
    <property type="protein sequence ID" value="KAJ7725784.1"/>
    <property type="molecule type" value="Genomic_DNA"/>
</dbReference>
<sequence>MWLPFLSWVRKPRAPSPTVKVKLKSSSSRIADILSTSLIALKESADAFPVLKGAVGGALALWDIARRSKHSKKQARDIAHRAETVLGLITDAVPDGSVIPPPMIRRIERFTDLLQEIHRLMMTMSLTNRVSRIMHLNRNESTLLNIRSQLDNAYHDFLAASALSVEAEQARIASQQAEFALQNVRQQKRLTRQQAHTHFAVRQAVETTDVLASRLSQILFFSGLSVIFRRPWTLRFFFASP</sequence>
<gene>
    <name evidence="1" type="ORF">B0H16DRAFT_1593787</name>
</gene>
<dbReference type="AlphaFoldDB" id="A0AAD7MP03"/>
<dbReference type="CDD" id="cd21037">
    <property type="entry name" value="MLKL_NTD"/>
    <property type="match status" value="1"/>
</dbReference>
<dbReference type="InterPro" id="IPR059179">
    <property type="entry name" value="MLKL-like_MCAfunc"/>
</dbReference>
<dbReference type="Gene3D" id="1.20.930.20">
    <property type="entry name" value="Adaptor protein Cbl, N-terminal domain"/>
    <property type="match status" value="1"/>
</dbReference>
<dbReference type="GO" id="GO:0007166">
    <property type="term" value="P:cell surface receptor signaling pathway"/>
    <property type="evidence" value="ECO:0007669"/>
    <property type="project" value="InterPro"/>
</dbReference>
<dbReference type="InterPro" id="IPR036537">
    <property type="entry name" value="Adaptor_Cbl_N_dom_sf"/>
</dbReference>
<accession>A0AAD7MP03</accession>
<evidence type="ECO:0000313" key="1">
    <source>
        <dbReference type="EMBL" id="KAJ7725784.1"/>
    </source>
</evidence>
<reference evidence="1" key="1">
    <citation type="submission" date="2023-03" db="EMBL/GenBank/DDBJ databases">
        <title>Massive genome expansion in bonnet fungi (Mycena s.s.) driven by repeated elements and novel gene families across ecological guilds.</title>
        <authorList>
            <consortium name="Lawrence Berkeley National Laboratory"/>
            <person name="Harder C.B."/>
            <person name="Miyauchi S."/>
            <person name="Viragh M."/>
            <person name="Kuo A."/>
            <person name="Thoen E."/>
            <person name="Andreopoulos B."/>
            <person name="Lu D."/>
            <person name="Skrede I."/>
            <person name="Drula E."/>
            <person name="Henrissat B."/>
            <person name="Morin E."/>
            <person name="Kohler A."/>
            <person name="Barry K."/>
            <person name="LaButti K."/>
            <person name="Morin E."/>
            <person name="Salamov A."/>
            <person name="Lipzen A."/>
            <person name="Mereny Z."/>
            <person name="Hegedus B."/>
            <person name="Baldrian P."/>
            <person name="Stursova M."/>
            <person name="Weitz H."/>
            <person name="Taylor A."/>
            <person name="Grigoriev I.V."/>
            <person name="Nagy L.G."/>
            <person name="Martin F."/>
            <person name="Kauserud H."/>
        </authorList>
    </citation>
    <scope>NUCLEOTIDE SEQUENCE</scope>
    <source>
        <strain evidence="1">CBHHK182m</strain>
    </source>
</reference>
<organism evidence="1 2">
    <name type="scientific">Mycena metata</name>
    <dbReference type="NCBI Taxonomy" id="1033252"/>
    <lineage>
        <taxon>Eukaryota</taxon>
        <taxon>Fungi</taxon>
        <taxon>Dikarya</taxon>
        <taxon>Basidiomycota</taxon>
        <taxon>Agaricomycotina</taxon>
        <taxon>Agaricomycetes</taxon>
        <taxon>Agaricomycetidae</taxon>
        <taxon>Agaricales</taxon>
        <taxon>Marasmiineae</taxon>
        <taxon>Mycenaceae</taxon>
        <taxon>Mycena</taxon>
    </lineage>
</organism>
<protein>
    <submittedName>
        <fullName evidence="1">Uncharacterized protein</fullName>
    </submittedName>
</protein>
<evidence type="ECO:0000313" key="2">
    <source>
        <dbReference type="Proteomes" id="UP001215598"/>
    </source>
</evidence>
<proteinExistence type="predicted"/>
<comment type="caution">
    <text evidence="1">The sequence shown here is derived from an EMBL/GenBank/DDBJ whole genome shotgun (WGS) entry which is preliminary data.</text>
</comment>
<name>A0AAD7MP03_9AGAR</name>
<dbReference type="Proteomes" id="UP001215598">
    <property type="component" value="Unassembled WGS sequence"/>
</dbReference>